<proteinExistence type="predicted"/>
<name>A0AAV9JN92_9PEZI</name>
<sequence>MASNSPFLALPAELRNNIYQFAVCADPVVRVTETGHIIQPNLAATCKQVRNEVLQTLDETLPERADAVEVVVLNFDFAPLRIALNMPGLDDRIGQEAPALDLKLHFNRVKGSKFDARHGLKTWLQHCADQPDGEMKMGSCVVDMEASNLHELRAMAAMLFSAGNEMEQRVVNGQLSKSNGAAVTCAKIEHALAVALVKKELREANVWDLPENVSVNDLVQSHYQWAIKRRIEVGEW</sequence>
<dbReference type="Proteomes" id="UP001324427">
    <property type="component" value="Unassembled WGS sequence"/>
</dbReference>
<reference evidence="1 2" key="1">
    <citation type="submission" date="2021-11" db="EMBL/GenBank/DDBJ databases">
        <title>Black yeast isolated from Biological Soil Crust.</title>
        <authorList>
            <person name="Kurbessoian T."/>
        </authorList>
    </citation>
    <scope>NUCLEOTIDE SEQUENCE [LARGE SCALE GENOMIC DNA]</scope>
    <source>
        <strain evidence="1 2">CCFEE 5522</strain>
    </source>
</reference>
<dbReference type="AlphaFoldDB" id="A0AAV9JN92"/>
<protein>
    <submittedName>
        <fullName evidence="1">Uncharacterized protein</fullName>
    </submittedName>
</protein>
<evidence type="ECO:0000313" key="1">
    <source>
        <dbReference type="EMBL" id="KAK4546849.1"/>
    </source>
</evidence>
<accession>A0AAV9JN92</accession>
<dbReference type="EMBL" id="JAVFHQ010000013">
    <property type="protein sequence ID" value="KAK4546849.1"/>
    <property type="molecule type" value="Genomic_DNA"/>
</dbReference>
<keyword evidence="2" id="KW-1185">Reference proteome</keyword>
<comment type="caution">
    <text evidence="1">The sequence shown here is derived from an EMBL/GenBank/DDBJ whole genome shotgun (WGS) entry which is preliminary data.</text>
</comment>
<gene>
    <name evidence="1" type="ORF">LTR36_001581</name>
</gene>
<evidence type="ECO:0000313" key="2">
    <source>
        <dbReference type="Proteomes" id="UP001324427"/>
    </source>
</evidence>
<organism evidence="1 2">
    <name type="scientific">Oleoguttula mirabilis</name>
    <dbReference type="NCBI Taxonomy" id="1507867"/>
    <lineage>
        <taxon>Eukaryota</taxon>
        <taxon>Fungi</taxon>
        <taxon>Dikarya</taxon>
        <taxon>Ascomycota</taxon>
        <taxon>Pezizomycotina</taxon>
        <taxon>Dothideomycetes</taxon>
        <taxon>Dothideomycetidae</taxon>
        <taxon>Mycosphaerellales</taxon>
        <taxon>Teratosphaeriaceae</taxon>
        <taxon>Oleoguttula</taxon>
    </lineage>
</organism>